<dbReference type="InterPro" id="IPR011009">
    <property type="entry name" value="Kinase-like_dom_sf"/>
</dbReference>
<reference evidence="8" key="1">
    <citation type="journal article" date="2019" name="Sci. Rep.">
        <title>Draft genome of Tanacetum cinerariifolium, the natural source of mosquito coil.</title>
        <authorList>
            <person name="Yamashiro T."/>
            <person name="Shiraishi A."/>
            <person name="Satake H."/>
            <person name="Nakayama K."/>
        </authorList>
    </citation>
    <scope>NUCLEOTIDE SEQUENCE</scope>
</reference>
<keyword evidence="4" id="KW-0418">Kinase</keyword>
<dbReference type="PROSITE" id="PS50011">
    <property type="entry name" value="PROTEIN_KINASE_DOM"/>
    <property type="match status" value="1"/>
</dbReference>
<dbReference type="GO" id="GO:0005524">
    <property type="term" value="F:ATP binding"/>
    <property type="evidence" value="ECO:0007669"/>
    <property type="project" value="UniProtKB-UniRule"/>
</dbReference>
<keyword evidence="1" id="KW-0723">Serine/threonine-protein kinase</keyword>
<dbReference type="GO" id="GO:0030246">
    <property type="term" value="F:carbohydrate binding"/>
    <property type="evidence" value="ECO:0007669"/>
    <property type="project" value="UniProtKB-KW"/>
</dbReference>
<feature type="non-terminal residue" evidence="8">
    <location>
        <position position="76"/>
    </location>
</feature>
<comment type="caution">
    <text evidence="8">The sequence shown here is derived from an EMBL/GenBank/DDBJ whole genome shotgun (WGS) entry which is preliminary data.</text>
</comment>
<dbReference type="PANTHER" id="PTHR27002">
    <property type="entry name" value="RECEPTOR-LIKE SERINE/THREONINE-PROTEIN KINASE SD1-8"/>
    <property type="match status" value="1"/>
</dbReference>
<gene>
    <name evidence="8" type="ORF">Tci_921634</name>
</gene>
<keyword evidence="5 6" id="KW-0067">ATP-binding</keyword>
<feature type="non-terminal residue" evidence="8">
    <location>
        <position position="1"/>
    </location>
</feature>
<evidence type="ECO:0000256" key="6">
    <source>
        <dbReference type="PROSITE-ProRule" id="PRU10141"/>
    </source>
</evidence>
<evidence type="ECO:0000256" key="1">
    <source>
        <dbReference type="ARBA" id="ARBA00022527"/>
    </source>
</evidence>
<accession>A0A699WPY9</accession>
<evidence type="ECO:0000313" key="8">
    <source>
        <dbReference type="EMBL" id="GFD49665.1"/>
    </source>
</evidence>
<keyword evidence="2" id="KW-0808">Transferase</keyword>
<dbReference type="EMBL" id="BKCJ011745492">
    <property type="protein sequence ID" value="GFD49665.1"/>
    <property type="molecule type" value="Genomic_DNA"/>
</dbReference>
<protein>
    <submittedName>
        <fullName evidence="8">Concanavalin A-like lectin/glucanase, subgroup</fullName>
    </submittedName>
</protein>
<dbReference type="GO" id="GO:0005886">
    <property type="term" value="C:plasma membrane"/>
    <property type="evidence" value="ECO:0007669"/>
    <property type="project" value="TreeGrafter"/>
</dbReference>
<evidence type="ECO:0000256" key="2">
    <source>
        <dbReference type="ARBA" id="ARBA00022679"/>
    </source>
</evidence>
<feature type="domain" description="Protein kinase" evidence="7">
    <location>
        <begin position="32"/>
        <end position="76"/>
    </location>
</feature>
<dbReference type="AlphaFoldDB" id="A0A699WPY9"/>
<dbReference type="PANTHER" id="PTHR27002:SF1073">
    <property type="entry name" value="CYSTEINE-RICH RECEPTOR-LIKE PROTEIN KINASE 29"/>
    <property type="match status" value="1"/>
</dbReference>
<proteinExistence type="predicted"/>
<evidence type="ECO:0000259" key="7">
    <source>
        <dbReference type="PROSITE" id="PS50011"/>
    </source>
</evidence>
<dbReference type="Gene3D" id="3.30.200.20">
    <property type="entry name" value="Phosphorylase Kinase, domain 1"/>
    <property type="match status" value="1"/>
</dbReference>
<keyword evidence="8" id="KW-0430">Lectin</keyword>
<keyword evidence="3 6" id="KW-0547">Nucleotide-binding</keyword>
<dbReference type="PROSITE" id="PS00107">
    <property type="entry name" value="PROTEIN_KINASE_ATP"/>
    <property type="match status" value="1"/>
</dbReference>
<evidence type="ECO:0000256" key="5">
    <source>
        <dbReference type="ARBA" id="ARBA00022840"/>
    </source>
</evidence>
<organism evidence="8">
    <name type="scientific">Tanacetum cinerariifolium</name>
    <name type="common">Dalmatian daisy</name>
    <name type="synonym">Chrysanthemum cinerariifolium</name>
    <dbReference type="NCBI Taxonomy" id="118510"/>
    <lineage>
        <taxon>Eukaryota</taxon>
        <taxon>Viridiplantae</taxon>
        <taxon>Streptophyta</taxon>
        <taxon>Embryophyta</taxon>
        <taxon>Tracheophyta</taxon>
        <taxon>Spermatophyta</taxon>
        <taxon>Magnoliopsida</taxon>
        <taxon>eudicotyledons</taxon>
        <taxon>Gunneridae</taxon>
        <taxon>Pentapetalae</taxon>
        <taxon>asterids</taxon>
        <taxon>campanulids</taxon>
        <taxon>Asterales</taxon>
        <taxon>Asteraceae</taxon>
        <taxon>Asteroideae</taxon>
        <taxon>Anthemideae</taxon>
        <taxon>Anthemidinae</taxon>
        <taxon>Tanacetum</taxon>
    </lineage>
</organism>
<evidence type="ECO:0000256" key="3">
    <source>
        <dbReference type="ARBA" id="ARBA00022741"/>
    </source>
</evidence>
<dbReference type="InterPro" id="IPR000719">
    <property type="entry name" value="Prot_kinase_dom"/>
</dbReference>
<dbReference type="SUPFAM" id="SSF56112">
    <property type="entry name" value="Protein kinase-like (PK-like)"/>
    <property type="match status" value="1"/>
</dbReference>
<sequence>ILVYTDGDMDEVSAADSLQYSFGIIKQATNDFSENNKLGQGGFGLVYKGKLQNEQEIAVKRLSRDSGQGDLEFKNE</sequence>
<evidence type="ECO:0000256" key="4">
    <source>
        <dbReference type="ARBA" id="ARBA00022777"/>
    </source>
</evidence>
<feature type="binding site" evidence="6">
    <location>
        <position position="60"/>
    </location>
    <ligand>
        <name>ATP</name>
        <dbReference type="ChEBI" id="CHEBI:30616"/>
    </ligand>
</feature>
<dbReference type="InterPro" id="IPR017441">
    <property type="entry name" value="Protein_kinase_ATP_BS"/>
</dbReference>
<name>A0A699WPY9_TANCI</name>
<dbReference type="GO" id="GO:0004674">
    <property type="term" value="F:protein serine/threonine kinase activity"/>
    <property type="evidence" value="ECO:0007669"/>
    <property type="project" value="UniProtKB-KW"/>
</dbReference>